<dbReference type="RefSeq" id="WP_264322324.1">
    <property type="nucleotide sequence ID" value="NZ_JADEXN010000305.1"/>
</dbReference>
<proteinExistence type="predicted"/>
<keyword evidence="2" id="KW-1185">Reference proteome</keyword>
<dbReference type="Proteomes" id="UP000621799">
    <property type="component" value="Unassembled WGS sequence"/>
</dbReference>
<dbReference type="EMBL" id="JADEXN010000305">
    <property type="protein sequence ID" value="MBE9042148.1"/>
    <property type="molecule type" value="Genomic_DNA"/>
</dbReference>
<comment type="caution">
    <text evidence="1">The sequence shown here is derived from an EMBL/GenBank/DDBJ whole genome shotgun (WGS) entry which is preliminary data.</text>
</comment>
<name>A0A928W1F8_9CYAN</name>
<accession>A0A928W1F8</accession>
<sequence length="51" mass="6151">MVMTPEELQYLIRKTVTYLEFQSDDSAVELVAQWQNILDRLDRLKQKKRPL</sequence>
<dbReference type="AlphaFoldDB" id="A0A928W1F8"/>
<reference evidence="1" key="1">
    <citation type="submission" date="2020-10" db="EMBL/GenBank/DDBJ databases">
        <authorList>
            <person name="Castelo-Branco R."/>
            <person name="Eusebio N."/>
            <person name="Adriana R."/>
            <person name="Vieira A."/>
            <person name="Brugerolle De Fraissinette N."/>
            <person name="Rezende De Castro R."/>
            <person name="Schneider M.P."/>
            <person name="Vasconcelos V."/>
            <person name="Leao P.N."/>
        </authorList>
    </citation>
    <scope>NUCLEOTIDE SEQUENCE</scope>
    <source>
        <strain evidence="1">LEGE 11467</strain>
    </source>
</reference>
<gene>
    <name evidence="1" type="ORF">IQ235_15315</name>
</gene>
<evidence type="ECO:0000313" key="2">
    <source>
        <dbReference type="Proteomes" id="UP000621799"/>
    </source>
</evidence>
<evidence type="ECO:0000313" key="1">
    <source>
        <dbReference type="EMBL" id="MBE9042148.1"/>
    </source>
</evidence>
<protein>
    <submittedName>
        <fullName evidence="1">Uncharacterized protein</fullName>
    </submittedName>
</protein>
<organism evidence="1 2">
    <name type="scientific">Zarconia navalis LEGE 11467</name>
    <dbReference type="NCBI Taxonomy" id="1828826"/>
    <lineage>
        <taxon>Bacteria</taxon>
        <taxon>Bacillati</taxon>
        <taxon>Cyanobacteriota</taxon>
        <taxon>Cyanophyceae</taxon>
        <taxon>Oscillatoriophycideae</taxon>
        <taxon>Oscillatoriales</taxon>
        <taxon>Oscillatoriales incertae sedis</taxon>
        <taxon>Zarconia</taxon>
        <taxon>Zarconia navalis</taxon>
    </lineage>
</organism>